<evidence type="ECO:0000256" key="1">
    <source>
        <dbReference type="SAM" id="SignalP"/>
    </source>
</evidence>
<dbReference type="RefSeq" id="WP_277576492.1">
    <property type="nucleotide sequence ID" value="NZ_JANRMI010000001.1"/>
</dbReference>
<reference evidence="2" key="1">
    <citation type="submission" date="2022-08" db="EMBL/GenBank/DDBJ databases">
        <title>Novel Bdellovibrio Species Isolated from Svalbard: Designation Bdellovibrio svalbardensis.</title>
        <authorList>
            <person name="Mitchell R.J."/>
            <person name="Choi S.Y."/>
        </authorList>
    </citation>
    <scope>NUCLEOTIDE SEQUENCE</scope>
    <source>
        <strain evidence="2">PAP01</strain>
    </source>
</reference>
<proteinExistence type="predicted"/>
<protein>
    <recommendedName>
        <fullName evidence="4">DUF2790 domain-containing protein</fullName>
    </recommendedName>
</protein>
<comment type="caution">
    <text evidence="2">The sequence shown here is derived from an EMBL/GenBank/DDBJ whole genome shotgun (WGS) entry which is preliminary data.</text>
</comment>
<sequence>MKKLIAALLLVSAPAFAGRINEIVIMTTEDIEAQLDLMNGDRTYTITYQDFTTPEEGMDLAVQTKLSVRNVHNGRTEEWTCNTQFVKTPRFFDISKTVCN</sequence>
<keyword evidence="3" id="KW-1185">Reference proteome</keyword>
<gene>
    <name evidence="2" type="ORF">NWE73_01475</name>
</gene>
<dbReference type="Proteomes" id="UP001152321">
    <property type="component" value="Unassembled WGS sequence"/>
</dbReference>
<dbReference type="EMBL" id="JANRMI010000001">
    <property type="protein sequence ID" value="MDG0815014.1"/>
    <property type="molecule type" value="Genomic_DNA"/>
</dbReference>
<organism evidence="2 3">
    <name type="scientific">Bdellovibrio svalbardensis</name>
    <dbReference type="NCBI Taxonomy" id="2972972"/>
    <lineage>
        <taxon>Bacteria</taxon>
        <taxon>Pseudomonadati</taxon>
        <taxon>Bdellovibrionota</taxon>
        <taxon>Bdellovibrionia</taxon>
        <taxon>Bdellovibrionales</taxon>
        <taxon>Pseudobdellovibrionaceae</taxon>
        <taxon>Bdellovibrio</taxon>
    </lineage>
</organism>
<evidence type="ECO:0000313" key="3">
    <source>
        <dbReference type="Proteomes" id="UP001152321"/>
    </source>
</evidence>
<feature type="chain" id="PRO_5045643755" description="DUF2790 domain-containing protein" evidence="1">
    <location>
        <begin position="18"/>
        <end position="100"/>
    </location>
</feature>
<evidence type="ECO:0008006" key="4">
    <source>
        <dbReference type="Google" id="ProtNLM"/>
    </source>
</evidence>
<evidence type="ECO:0000313" key="2">
    <source>
        <dbReference type="EMBL" id="MDG0815014.1"/>
    </source>
</evidence>
<feature type="signal peptide" evidence="1">
    <location>
        <begin position="1"/>
        <end position="17"/>
    </location>
</feature>
<accession>A0ABT6DGF1</accession>
<name>A0ABT6DGF1_9BACT</name>
<keyword evidence="1" id="KW-0732">Signal</keyword>